<reference evidence="3" key="1">
    <citation type="journal article" date="2016" name="Nature">
        <title>Genome evolution in the allotetraploid frog Xenopus laevis.</title>
        <authorList>
            <person name="Session A.M."/>
            <person name="Uno Y."/>
            <person name="Kwon T."/>
            <person name="Chapman J.A."/>
            <person name="Toyoda A."/>
            <person name="Takahashi S."/>
            <person name="Fukui A."/>
            <person name="Hikosaka A."/>
            <person name="Suzuki A."/>
            <person name="Kondo M."/>
            <person name="van Heeringen S.J."/>
            <person name="Quigley I."/>
            <person name="Heinz S."/>
            <person name="Ogino H."/>
            <person name="Ochi H."/>
            <person name="Hellsten U."/>
            <person name="Lyons J.B."/>
            <person name="Simakov O."/>
            <person name="Putnam N."/>
            <person name="Stites J."/>
            <person name="Kuroki Y."/>
            <person name="Tanaka T."/>
            <person name="Michiue T."/>
            <person name="Watanabe M."/>
            <person name="Bogdanovic O."/>
            <person name="Lister R."/>
            <person name="Georgiou G."/>
            <person name="Paranjpe S.S."/>
            <person name="van Kruijsbergen I."/>
            <person name="Shu S."/>
            <person name="Carlson J."/>
            <person name="Kinoshita T."/>
            <person name="Ohta Y."/>
            <person name="Mawaribuchi S."/>
            <person name="Jenkins J."/>
            <person name="Grimwood J."/>
            <person name="Schmutz J."/>
            <person name="Mitros T."/>
            <person name="Mozaffari S.V."/>
            <person name="Suzuki Y."/>
            <person name="Haramoto Y."/>
            <person name="Yamamoto T.S."/>
            <person name="Takagi C."/>
            <person name="Heald R."/>
            <person name="Miller K."/>
            <person name="Haudenschild C."/>
            <person name="Kitzman J."/>
            <person name="Nakayama T."/>
            <person name="Izutsu Y."/>
            <person name="Robert J."/>
            <person name="Fortriede J."/>
            <person name="Burns K."/>
            <person name="Lotay V."/>
            <person name="Karimi K."/>
            <person name="Yasuoka Y."/>
            <person name="Dichmann D.S."/>
            <person name="Flajnik M.F."/>
            <person name="Houston D.W."/>
            <person name="Shendure J."/>
            <person name="DuPasquier L."/>
            <person name="Vize P.D."/>
            <person name="Zorn A.M."/>
            <person name="Ito M."/>
            <person name="Marcotte E.M."/>
            <person name="Wallingford J.B."/>
            <person name="Ito Y."/>
            <person name="Asashima M."/>
            <person name="Ueno N."/>
            <person name="Matsuda Y."/>
            <person name="Veenstra G.J."/>
            <person name="Fujiyama A."/>
            <person name="Harland R.M."/>
            <person name="Taira M."/>
            <person name="Rokhsar D.S."/>
        </authorList>
    </citation>
    <scope>NUCLEOTIDE SEQUENCE [LARGE SCALE GENOMIC DNA]</scope>
    <source>
        <strain evidence="3">J</strain>
    </source>
</reference>
<accession>A0A974HTN8</accession>
<gene>
    <name evidence="2" type="ORF">XELAEV_18018483mg</name>
</gene>
<evidence type="ECO:0000313" key="3">
    <source>
        <dbReference type="Proteomes" id="UP000694892"/>
    </source>
</evidence>
<dbReference type="InterPro" id="IPR048992">
    <property type="entry name" value="Stereocilin_LRR"/>
</dbReference>
<evidence type="ECO:0000259" key="1">
    <source>
        <dbReference type="Pfam" id="PF21058"/>
    </source>
</evidence>
<dbReference type="Proteomes" id="UP000694892">
    <property type="component" value="Chromosome 3L"/>
</dbReference>
<sequence length="769" mass="86414">MHGISDGPALTLTLSFCYNVSDANTLQEMLTWNVCNYSYTNTPSPFLVEFCWLYDQENFSQNLCANYSLLQLIKSQPENFYIQVDCVPPARAEPSFNYSVIQCHYEQWHLTLVDISLLRFCANYDKKNFLTTFCNNTRDAQANGSLPCAWSDGICSYQSWKSKNIHPFIVQVCWDSDRLNFSAGVCTNASLFTDLLQNPANLWLRPACNIHHNNSVQEMVSLLCRYEKWRSLETQPGSLIAFCKAYDMESYMLNVSGSQEKAFYKHRSLSWPGTDQVCGLDSLINASTDYENVFICWLMERDAFLAQVCAHSDLLSSDPRTKWIIHFCKIPFSSEPAVCLSEQDKTQLQWNCSADLSSVCPGGSGLTVGSVMPLILCSMQNAGLAVDNASITTLYLKAVDATVVLLLLLEEMQVLSLSGFDIIQAEVLRSVLPYITNDLFNSDQKKEFLCNFGNVLIQLAGGQVSPESWILTEEFFKLPLSDIGVCISHLTCESAKVILSNLSQNKTSLQVPAEYYSLLVSSLLKNQVAIDLVLLIDLVPFLHYLDPDEMLKLLPPVYDNSEVLLALSSFAGSFSTDQRLALGLWLQNSAIFKNISCLSDSVIQEVGNLLPLLPLNKFQELNPHQVLQVLPYLTVVMPSSYQRIILSKVFQIPNVTAQDMELLGPYICQADVQDLWQFQQNQDIFVVLKSSLLECVKQKEHYPDSKMLDFLFWDVPWRYPQSLSWQSVSTLAPVLPSLGVTFLQSLRLEQVLPALADVGSVSFTPAQAC</sequence>
<feature type="domain" description="Stereocilin LRR" evidence="1">
    <location>
        <begin position="423"/>
        <end position="768"/>
    </location>
</feature>
<dbReference type="EMBL" id="CM004470">
    <property type="protein sequence ID" value="OCT89870.1"/>
    <property type="molecule type" value="Genomic_DNA"/>
</dbReference>
<proteinExistence type="predicted"/>
<dbReference type="Pfam" id="PF21058">
    <property type="entry name" value="Stereocilin"/>
    <property type="match status" value="1"/>
</dbReference>
<protein>
    <recommendedName>
        <fullName evidence="1">Stereocilin LRR domain-containing protein</fullName>
    </recommendedName>
</protein>
<dbReference type="AlphaFoldDB" id="A0A974HTN8"/>
<organism evidence="2 3">
    <name type="scientific">Xenopus laevis</name>
    <name type="common">African clawed frog</name>
    <dbReference type="NCBI Taxonomy" id="8355"/>
    <lineage>
        <taxon>Eukaryota</taxon>
        <taxon>Metazoa</taxon>
        <taxon>Chordata</taxon>
        <taxon>Craniata</taxon>
        <taxon>Vertebrata</taxon>
        <taxon>Euteleostomi</taxon>
        <taxon>Amphibia</taxon>
        <taxon>Batrachia</taxon>
        <taxon>Anura</taxon>
        <taxon>Pipoidea</taxon>
        <taxon>Pipidae</taxon>
        <taxon>Xenopodinae</taxon>
        <taxon>Xenopus</taxon>
        <taxon>Xenopus</taxon>
    </lineage>
</organism>
<evidence type="ECO:0000313" key="2">
    <source>
        <dbReference type="EMBL" id="OCT89870.1"/>
    </source>
</evidence>
<name>A0A974HTN8_XENLA</name>